<keyword evidence="1" id="KW-0479">Metal-binding</keyword>
<dbReference type="GO" id="GO:0006351">
    <property type="term" value="P:DNA-templated transcription"/>
    <property type="evidence" value="ECO:0007669"/>
    <property type="project" value="InterPro"/>
</dbReference>
<feature type="region of interest" description="Disordered" evidence="6">
    <location>
        <begin position="77"/>
        <end position="97"/>
    </location>
</feature>
<feature type="compositionally biased region" description="Low complexity" evidence="6">
    <location>
        <begin position="1121"/>
        <end position="1160"/>
    </location>
</feature>
<dbReference type="InterPro" id="IPR001138">
    <property type="entry name" value="Zn2Cys6_DnaBD"/>
</dbReference>
<feature type="region of interest" description="Disordered" evidence="6">
    <location>
        <begin position="974"/>
        <end position="1037"/>
    </location>
</feature>
<evidence type="ECO:0000256" key="2">
    <source>
        <dbReference type="ARBA" id="ARBA00023015"/>
    </source>
</evidence>
<dbReference type="CDD" id="cd00067">
    <property type="entry name" value="GAL4"/>
    <property type="match status" value="1"/>
</dbReference>
<dbReference type="AlphaFoldDB" id="A0A8X7NJS0"/>
<dbReference type="InterPro" id="IPR007219">
    <property type="entry name" value="XnlR_reg_dom"/>
</dbReference>
<dbReference type="SMART" id="SM00906">
    <property type="entry name" value="Fungal_trans"/>
    <property type="match status" value="1"/>
</dbReference>
<feature type="compositionally biased region" description="Polar residues" evidence="6">
    <location>
        <begin position="993"/>
        <end position="1010"/>
    </location>
</feature>
<dbReference type="Proteomes" id="UP000590412">
    <property type="component" value="Unassembled WGS sequence"/>
</dbReference>
<dbReference type="SMART" id="SM00066">
    <property type="entry name" value="GAL4"/>
    <property type="match status" value="1"/>
</dbReference>
<evidence type="ECO:0000256" key="5">
    <source>
        <dbReference type="ARBA" id="ARBA00023242"/>
    </source>
</evidence>
<dbReference type="GO" id="GO:0008270">
    <property type="term" value="F:zinc ion binding"/>
    <property type="evidence" value="ECO:0007669"/>
    <property type="project" value="InterPro"/>
</dbReference>
<evidence type="ECO:0000256" key="4">
    <source>
        <dbReference type="ARBA" id="ARBA00023163"/>
    </source>
</evidence>
<evidence type="ECO:0000256" key="1">
    <source>
        <dbReference type="ARBA" id="ARBA00022723"/>
    </source>
</evidence>
<keyword evidence="2" id="KW-0805">Transcription regulation</keyword>
<proteinExistence type="predicted"/>
<feature type="region of interest" description="Disordered" evidence="6">
    <location>
        <begin position="1121"/>
        <end position="1169"/>
    </location>
</feature>
<dbReference type="SUPFAM" id="SSF57701">
    <property type="entry name" value="Zn2/Cys6 DNA-binding domain"/>
    <property type="match status" value="1"/>
</dbReference>
<dbReference type="GO" id="GO:0000981">
    <property type="term" value="F:DNA-binding transcription factor activity, RNA polymerase II-specific"/>
    <property type="evidence" value="ECO:0007669"/>
    <property type="project" value="InterPro"/>
</dbReference>
<evidence type="ECO:0000256" key="3">
    <source>
        <dbReference type="ARBA" id="ARBA00023125"/>
    </source>
</evidence>
<dbReference type="PANTHER" id="PTHR31069:SF12">
    <property type="entry name" value="TRANSCRIPTION FACTOR DOMAIN-CONTAINING PROTEIN"/>
    <property type="match status" value="1"/>
</dbReference>
<dbReference type="Gene3D" id="4.10.240.10">
    <property type="entry name" value="Zn(2)-C6 fungal-type DNA-binding domain"/>
    <property type="match status" value="1"/>
</dbReference>
<name>A0A8X7NJS0_CANPA</name>
<dbReference type="Pfam" id="PF00172">
    <property type="entry name" value="Zn_clus"/>
    <property type="match status" value="1"/>
</dbReference>
<feature type="compositionally biased region" description="Polar residues" evidence="6">
    <location>
        <begin position="1020"/>
        <end position="1037"/>
    </location>
</feature>
<dbReference type="EMBL" id="JABWAB010000006">
    <property type="protein sequence ID" value="KAF6048777.1"/>
    <property type="molecule type" value="Genomic_DNA"/>
</dbReference>
<dbReference type="InterPro" id="IPR050675">
    <property type="entry name" value="OAF3"/>
</dbReference>
<feature type="region of interest" description="Disordered" evidence="6">
    <location>
        <begin position="337"/>
        <end position="368"/>
    </location>
</feature>
<comment type="caution">
    <text evidence="8">The sequence shown here is derived from an EMBL/GenBank/DDBJ whole genome shotgun (WGS) entry which is preliminary data.</text>
</comment>
<dbReference type="InterPro" id="IPR036864">
    <property type="entry name" value="Zn2-C6_fun-type_DNA-bd_sf"/>
</dbReference>
<dbReference type="Pfam" id="PF04082">
    <property type="entry name" value="Fungal_trans"/>
    <property type="match status" value="1"/>
</dbReference>
<keyword evidence="3" id="KW-0238">DNA-binding</keyword>
<evidence type="ECO:0000313" key="9">
    <source>
        <dbReference type="Proteomes" id="UP000590412"/>
    </source>
</evidence>
<keyword evidence="5" id="KW-0539">Nucleus</keyword>
<keyword evidence="4" id="KW-0804">Transcription</keyword>
<feature type="compositionally biased region" description="Low complexity" evidence="6">
    <location>
        <begin position="146"/>
        <end position="156"/>
    </location>
</feature>
<feature type="compositionally biased region" description="Basic and acidic residues" evidence="6">
    <location>
        <begin position="284"/>
        <end position="294"/>
    </location>
</feature>
<dbReference type="PANTHER" id="PTHR31069">
    <property type="entry name" value="OLEATE-ACTIVATED TRANSCRIPTION FACTOR 1-RELATED"/>
    <property type="match status" value="1"/>
</dbReference>
<dbReference type="CDD" id="cd12148">
    <property type="entry name" value="fungal_TF_MHR"/>
    <property type="match status" value="1"/>
</dbReference>
<feature type="region of interest" description="Disordered" evidence="6">
    <location>
        <begin position="139"/>
        <end position="161"/>
    </location>
</feature>
<evidence type="ECO:0000256" key="6">
    <source>
        <dbReference type="SAM" id="MobiDB-lite"/>
    </source>
</evidence>
<evidence type="ECO:0000259" key="7">
    <source>
        <dbReference type="PROSITE" id="PS50048"/>
    </source>
</evidence>
<organism evidence="8 9">
    <name type="scientific">Candida parapsilosis</name>
    <name type="common">Yeast</name>
    <dbReference type="NCBI Taxonomy" id="5480"/>
    <lineage>
        <taxon>Eukaryota</taxon>
        <taxon>Fungi</taxon>
        <taxon>Dikarya</taxon>
        <taxon>Ascomycota</taxon>
        <taxon>Saccharomycotina</taxon>
        <taxon>Pichiomycetes</taxon>
        <taxon>Debaryomycetaceae</taxon>
        <taxon>Candida/Lodderomyces clade</taxon>
        <taxon>Candida</taxon>
    </lineage>
</organism>
<feature type="region of interest" description="Disordered" evidence="6">
    <location>
        <begin position="265"/>
        <end position="306"/>
    </location>
</feature>
<dbReference type="PROSITE" id="PS50048">
    <property type="entry name" value="ZN2_CY6_FUNGAL_2"/>
    <property type="match status" value="1"/>
</dbReference>
<feature type="compositionally biased region" description="Basic and acidic residues" evidence="6">
    <location>
        <begin position="974"/>
        <end position="992"/>
    </location>
</feature>
<gene>
    <name evidence="8" type="ORF">FOB60_004161</name>
</gene>
<feature type="domain" description="Zn(2)-C6 fungal-type" evidence="7">
    <location>
        <begin position="22"/>
        <end position="51"/>
    </location>
</feature>
<dbReference type="GO" id="GO:0000978">
    <property type="term" value="F:RNA polymerase II cis-regulatory region sequence-specific DNA binding"/>
    <property type="evidence" value="ECO:0007669"/>
    <property type="project" value="TreeGrafter"/>
</dbReference>
<dbReference type="GO" id="GO:0045944">
    <property type="term" value="P:positive regulation of transcription by RNA polymerase II"/>
    <property type="evidence" value="ECO:0007669"/>
    <property type="project" value="TreeGrafter"/>
</dbReference>
<dbReference type="GO" id="GO:0005634">
    <property type="term" value="C:nucleus"/>
    <property type="evidence" value="ECO:0007669"/>
    <property type="project" value="TreeGrafter"/>
</dbReference>
<protein>
    <submittedName>
        <fullName evidence="8">Fungal specific transcription factor domain family protein</fullName>
    </submittedName>
</protein>
<sequence>MQSVFQVGNDHQKPKRNRVSLNCLSCKRRKIKCDRKKPCGSCVKYGSACEYSQPVWNQAEEDDHFGVQRLNYRSLENSRNGDSAVKKRKTSNGEKRASAVVIEGTDTVSNVVPPSEAISGDVFAQLEFLKSKLHELESKVHDGHSSHASSSNSTPVSEKKPLDWEHITSSTQTESHNPTFIGINLYNDMNFNETINFYAGYAPVHVQDLARRYNHGPFSWLTLLKKDPAQSQIWKYLHSVRQENRQRIRQTPRAAQIPPLLHVFKESGDHSGPKTTQSCCGPDGVDKDESDKSGHCQSKKKDRGQEWEFRERAIDRDGFNDLRLYGNVRTNFKQSGIREGTNVGSNPAKLSKINSPSPPAATANENISTKKDAAITPEPEKKSRGAMSFGKGKIEEELNLIENLRDYLPKQKVIWKSIELFFTHLYPFFPILDEQEFVQEMERILGPKDYNDTKITDLKIEKRLDLAYLGTLFIVIRFAYVALVTNRRTLMDKKLANKTDDRHELDVQYLLKNPVEMKLIEMAELCLDQFNLNRRSALIVLQCTFMLRLYYMFGPEHGDGADGGDSQVINGLMVQMALAIGLHRDGSVVTNVNDIISDSIEECVAEEDSARVQNLHRKIWFFLVICDLIQGYQYGNPLCIREEMYDTRLPFYQPGNENIDDIEKEKHAVSTFAYLEKYRTKLVNILNTCLNLHKPANLKTLTGYISDFEVFLNDNFGIMKLFLIPFDKDNYAYPFLKIMKCKNYINMKMFLNGLLAHLYIHYEAQANDQKQSLTKQKKSQSLAFFYLRKIMASLYGEFLPHVFQLLCENAKNFGTDIGSDLILNPIVESMLHKISQFSFAMLTRLNSTIYLMRSDPEAHEAGMKSGFEYRAKYGKLVQLSQLVERICEIVITAMSRLSQRYYYAWRITKAHTYIMTHCMKNQEFFKLFHEKNQLKKFLECDGEQLNELIAICEKGQKPYTKCRKKFAKIFTETNKESEKQTSRHEGNEESSVKHISTTKNANSGEVNISSNDDDAKVHSHQNSVSSNAPSSTTEYTNVVTNPMSSESWSSLDDFNTVSNTDIDNLWISLKMKTTPYINDNNGDQNSGNSGELSNGNANAIPATTAFTPAVMTPFWQSLAQPYNQQQSPQQQQEPQQENYHQPGVYNEDANNNNQVNETNTGQYGAAYPGNTGSGELKTLNDFDLFNSFPLEEMLGIASMNLP</sequence>
<reference evidence="8" key="1">
    <citation type="submission" date="2020-03" db="EMBL/GenBank/DDBJ databases">
        <title>FDA dAtabase for Regulatory Grade micrObial Sequences (FDA-ARGOS): Supporting development and validation of Infectious Disease Dx tests.</title>
        <authorList>
            <person name="Campos J."/>
            <person name="Goldberg B."/>
            <person name="Tallon L."/>
            <person name="Sadzewicz L."/>
            <person name="Vavikolanu K."/>
            <person name="Mehta A."/>
            <person name="Aluvathingal J."/>
            <person name="Nadendla S."/>
            <person name="Nandy P."/>
            <person name="Geyer C."/>
            <person name="Yan Y."/>
            <person name="Sichtig H."/>
        </authorList>
    </citation>
    <scope>NUCLEOTIDE SEQUENCE [LARGE SCALE GENOMIC DNA]</scope>
    <source>
        <strain evidence="8">FDAARGOS_652</strain>
    </source>
</reference>
<dbReference type="OrthoDB" id="2943660at2759"/>
<evidence type="ECO:0000313" key="8">
    <source>
        <dbReference type="EMBL" id="KAF6048777.1"/>
    </source>
</evidence>
<accession>A0A8X7NJS0</accession>